<dbReference type="Proteomes" id="UP000279307">
    <property type="component" value="Chromosome 11"/>
</dbReference>
<protein>
    <recommendedName>
        <fullName evidence="2">palmitoyl-protein hydrolase</fullName>
        <ecNumber evidence="2">3.1.2.22</ecNumber>
    </recommendedName>
</protein>
<feature type="domain" description="Phospholipase/carboxylesterase/thioesterase" evidence="6">
    <location>
        <begin position="228"/>
        <end position="402"/>
    </location>
</feature>
<organism evidence="7 8">
    <name type="scientific">Ooceraea biroi</name>
    <name type="common">Clonal raider ant</name>
    <name type="synonym">Cerapachys biroi</name>
    <dbReference type="NCBI Taxonomy" id="2015173"/>
    <lineage>
        <taxon>Eukaryota</taxon>
        <taxon>Metazoa</taxon>
        <taxon>Ecdysozoa</taxon>
        <taxon>Arthropoda</taxon>
        <taxon>Hexapoda</taxon>
        <taxon>Insecta</taxon>
        <taxon>Pterygota</taxon>
        <taxon>Neoptera</taxon>
        <taxon>Endopterygota</taxon>
        <taxon>Hymenoptera</taxon>
        <taxon>Apocrita</taxon>
        <taxon>Aculeata</taxon>
        <taxon>Formicoidea</taxon>
        <taxon>Formicidae</taxon>
        <taxon>Dorylinae</taxon>
        <taxon>Ooceraea</taxon>
    </lineage>
</organism>
<dbReference type="PANTHER" id="PTHR10655">
    <property type="entry name" value="LYSOPHOSPHOLIPASE-RELATED"/>
    <property type="match status" value="1"/>
</dbReference>
<evidence type="ECO:0000256" key="1">
    <source>
        <dbReference type="ARBA" id="ARBA00006499"/>
    </source>
</evidence>
<feature type="compositionally biased region" description="Basic and acidic residues" evidence="4">
    <location>
        <begin position="775"/>
        <end position="806"/>
    </location>
</feature>
<dbReference type="Gene3D" id="3.40.50.1820">
    <property type="entry name" value="alpha/beta hydrolase"/>
    <property type="match status" value="1"/>
</dbReference>
<dbReference type="EC" id="3.1.2.22" evidence="2"/>
<dbReference type="InterPro" id="IPR029058">
    <property type="entry name" value="AB_hydrolase_fold"/>
</dbReference>
<reference evidence="7 8" key="1">
    <citation type="journal article" date="2018" name="Genome Res.">
        <title>The genomic architecture and molecular evolution of ant odorant receptors.</title>
        <authorList>
            <person name="McKenzie S.K."/>
            <person name="Kronauer D.J.C."/>
        </authorList>
    </citation>
    <scope>NUCLEOTIDE SEQUENCE [LARGE SCALE GENOMIC DNA]</scope>
    <source>
        <strain evidence="7">Clonal line C1</strain>
    </source>
</reference>
<feature type="transmembrane region" description="Helical" evidence="5">
    <location>
        <begin position="432"/>
        <end position="453"/>
    </location>
</feature>
<sequence>MSYSVILQEELGTGPGVFGADARCGAGRRGVRIPELLNQLCSQSQGSNTTRRDACYGCFYRASILPQGYSMLIAMSACANTYLNNTNYGHCQAYLRNATSMPNNRSPTIIYCSFLECIRQVNKNSLIRECSLEAARMFPNFNNTNRNFTDAQLTRLFVNTSACVLAKTRCSYMNPVTGQLQDDDIVNKLHLPSFNAILVNTDYDINIVQLPVRGTAEDMKEWVDIINREKLQFPHIKLVYPSAPSQPYTPNNGMMQNVWFDRVAITNQVPEDLKSVDSMCQHVSLLINKEVEDGIPRDRIILGGFSMGGCLALHLAYRFKTAVAGCFAMSSFLNKGSAVYEHLKANPEDAKIPLLQYHGTVDTLVPIEWGEESARNLKELGVNVEFVPLERVEHELNRKEIQGEMSNSGGFGVGVGVAGGPTLAAAQQGQGVAALLVMLAVLCFIFAYCCWGAPFCRSLCRRHCCCRLEDPEPDTRFGSSDQTMVATPTIILLPHGRMLVVDGTIFTQFQTDPTGLDLVELGDSVLRAQRNPRSVNRHQLQSSQGSILEMDAETPSKDSLGSVGCFPPPTYESIYGKEETDMPPSYSDILLHRFANLPHEIDMRGYCRDSKEEIEMQSLDSCPHIIGNPLSSMPGYHPYATVTSLSSLQSYPRRNVSRNPSIISNPLDNFYVDNELGLYRLSRETMPRVSSNDANLETFRASHDEISFRVPLDENENHRRATRNNHQIVGNELMNTRNRARSATRLGQDSRRSSLNRDGDQHQVFVRLPDPEEVEVARDRRGDEDQRSPRVYREDQNVRNPHLDHSQLQDDVNRNVVNDDPRYFARGRRLENENRNQEIETEESQYPDEEAGNFGALADIRESRV</sequence>
<keyword evidence="3" id="KW-0378">Hydrolase</keyword>
<feature type="compositionally biased region" description="Basic and acidic residues" evidence="4">
    <location>
        <begin position="748"/>
        <end position="761"/>
    </location>
</feature>
<feature type="region of interest" description="Disordered" evidence="4">
    <location>
        <begin position="712"/>
        <end position="806"/>
    </location>
</feature>
<dbReference type="PANTHER" id="PTHR10655:SF17">
    <property type="entry name" value="LYSOPHOSPHOLIPASE-LIKE PROTEIN 1"/>
    <property type="match status" value="1"/>
</dbReference>
<dbReference type="EMBL" id="QOIP01000011">
    <property type="protein sequence ID" value="RLU16607.1"/>
    <property type="molecule type" value="Genomic_DNA"/>
</dbReference>
<dbReference type="GO" id="GO:0052689">
    <property type="term" value="F:carboxylic ester hydrolase activity"/>
    <property type="evidence" value="ECO:0007669"/>
    <property type="project" value="TreeGrafter"/>
</dbReference>
<dbReference type="Pfam" id="PF02230">
    <property type="entry name" value="Abhydrolase_2"/>
    <property type="match status" value="1"/>
</dbReference>
<feature type="compositionally biased region" description="Acidic residues" evidence="4">
    <location>
        <begin position="839"/>
        <end position="851"/>
    </location>
</feature>
<feature type="compositionally biased region" description="Polar residues" evidence="4">
    <location>
        <begin position="724"/>
        <end position="737"/>
    </location>
</feature>
<evidence type="ECO:0000256" key="5">
    <source>
        <dbReference type="SAM" id="Phobius"/>
    </source>
</evidence>
<evidence type="ECO:0000256" key="3">
    <source>
        <dbReference type="ARBA" id="ARBA00022801"/>
    </source>
</evidence>
<comment type="caution">
    <text evidence="7">The sequence shown here is derived from an EMBL/GenBank/DDBJ whole genome shotgun (WGS) entry which is preliminary data.</text>
</comment>
<dbReference type="InterPro" id="IPR050565">
    <property type="entry name" value="LYPA1-2/EST-like"/>
</dbReference>
<accession>A0A3L8D7Z2</accession>
<dbReference type="AlphaFoldDB" id="A0A3L8D7Z2"/>
<dbReference type="GO" id="GO:0005737">
    <property type="term" value="C:cytoplasm"/>
    <property type="evidence" value="ECO:0007669"/>
    <property type="project" value="TreeGrafter"/>
</dbReference>
<dbReference type="InterPro" id="IPR003140">
    <property type="entry name" value="PLipase/COase/thioEstase"/>
</dbReference>
<keyword evidence="5" id="KW-0812">Transmembrane</keyword>
<evidence type="ECO:0000313" key="7">
    <source>
        <dbReference type="EMBL" id="RLU16607.1"/>
    </source>
</evidence>
<keyword evidence="5" id="KW-0472">Membrane</keyword>
<proteinExistence type="inferred from homology"/>
<evidence type="ECO:0000256" key="2">
    <source>
        <dbReference type="ARBA" id="ARBA00012423"/>
    </source>
</evidence>
<evidence type="ECO:0000259" key="6">
    <source>
        <dbReference type="Pfam" id="PF02230"/>
    </source>
</evidence>
<evidence type="ECO:0000256" key="4">
    <source>
        <dbReference type="SAM" id="MobiDB-lite"/>
    </source>
</evidence>
<feature type="compositionally biased region" description="Basic and acidic residues" evidence="4">
    <location>
        <begin position="827"/>
        <end position="838"/>
    </location>
</feature>
<feature type="region of interest" description="Disordered" evidence="4">
    <location>
        <begin position="827"/>
        <end position="865"/>
    </location>
</feature>
<dbReference type="SUPFAM" id="SSF53474">
    <property type="entry name" value="alpha/beta-Hydrolases"/>
    <property type="match status" value="1"/>
</dbReference>
<evidence type="ECO:0000313" key="8">
    <source>
        <dbReference type="Proteomes" id="UP000279307"/>
    </source>
</evidence>
<dbReference type="GO" id="GO:0008474">
    <property type="term" value="F:palmitoyl-(protein) hydrolase activity"/>
    <property type="evidence" value="ECO:0007669"/>
    <property type="project" value="UniProtKB-EC"/>
</dbReference>
<dbReference type="OrthoDB" id="387093at2759"/>
<comment type="similarity">
    <text evidence="1">Belongs to the AB hydrolase superfamily. AB hydrolase 2 family.</text>
</comment>
<name>A0A3L8D7Z2_OOCBI</name>
<gene>
    <name evidence="7" type="ORF">DMN91_010675</name>
</gene>
<keyword evidence="5" id="KW-1133">Transmembrane helix</keyword>